<comment type="caution">
    <text evidence="2">The sequence shown here is derived from an EMBL/GenBank/DDBJ whole genome shotgun (WGS) entry which is preliminary data.</text>
</comment>
<feature type="region of interest" description="Disordered" evidence="1">
    <location>
        <begin position="1"/>
        <end position="77"/>
    </location>
</feature>
<proteinExistence type="predicted"/>
<reference evidence="3" key="1">
    <citation type="journal article" date="2019" name="Int. J. Syst. Evol. Microbiol.">
        <title>The Global Catalogue of Microorganisms (GCM) 10K type strain sequencing project: providing services to taxonomists for standard genome sequencing and annotation.</title>
        <authorList>
            <consortium name="The Broad Institute Genomics Platform"/>
            <consortium name="The Broad Institute Genome Sequencing Center for Infectious Disease"/>
            <person name="Wu L."/>
            <person name="Ma J."/>
        </authorList>
    </citation>
    <scope>NUCLEOTIDE SEQUENCE [LARGE SCALE GENOMIC DNA]</scope>
    <source>
        <strain evidence="3">JCM 7356</strain>
    </source>
</reference>
<feature type="compositionally biased region" description="Acidic residues" evidence="1">
    <location>
        <begin position="40"/>
        <end position="52"/>
    </location>
</feature>
<evidence type="ECO:0000256" key="1">
    <source>
        <dbReference type="SAM" id="MobiDB-lite"/>
    </source>
</evidence>
<keyword evidence="3" id="KW-1185">Reference proteome</keyword>
<feature type="compositionally biased region" description="Pro residues" evidence="1">
    <location>
        <begin position="1"/>
        <end position="34"/>
    </location>
</feature>
<evidence type="ECO:0000313" key="2">
    <source>
        <dbReference type="EMBL" id="GAA2279541.1"/>
    </source>
</evidence>
<evidence type="ECO:0000313" key="3">
    <source>
        <dbReference type="Proteomes" id="UP001500305"/>
    </source>
</evidence>
<gene>
    <name evidence="2" type="ORF">GCM10010430_76930</name>
</gene>
<organism evidence="2 3">
    <name type="scientific">Kitasatospora cystarginea</name>
    <dbReference type="NCBI Taxonomy" id="58350"/>
    <lineage>
        <taxon>Bacteria</taxon>
        <taxon>Bacillati</taxon>
        <taxon>Actinomycetota</taxon>
        <taxon>Actinomycetes</taxon>
        <taxon>Kitasatosporales</taxon>
        <taxon>Streptomycetaceae</taxon>
        <taxon>Kitasatospora</taxon>
    </lineage>
</organism>
<dbReference type="EMBL" id="BAAATR010000068">
    <property type="protein sequence ID" value="GAA2279541.1"/>
    <property type="molecule type" value="Genomic_DNA"/>
</dbReference>
<accession>A0ABP5RZ54</accession>
<name>A0ABP5RZ54_9ACTN</name>
<protein>
    <submittedName>
        <fullName evidence="2">Uncharacterized protein</fullName>
    </submittedName>
</protein>
<sequence length="77" mass="8323">MRFNPPPGWPTPPEGWTPPPGWKPDPTWPTPPPGWHLFVPDDESESDNDIDESATVPITEAPTDPAQGSPGTNLDLA</sequence>
<dbReference type="Proteomes" id="UP001500305">
    <property type="component" value="Unassembled WGS sequence"/>
</dbReference>